<accession>A0ABW3MDJ4</accession>
<comment type="caution">
    <text evidence="1">The sequence shown here is derived from an EMBL/GenBank/DDBJ whole genome shotgun (WGS) entry which is preliminary data.</text>
</comment>
<proteinExistence type="predicted"/>
<gene>
    <name evidence="1" type="ORF">ACFQ1S_22615</name>
</gene>
<dbReference type="Proteomes" id="UP001597045">
    <property type="component" value="Unassembled WGS sequence"/>
</dbReference>
<evidence type="ECO:0000313" key="1">
    <source>
        <dbReference type="EMBL" id="MFD1048133.1"/>
    </source>
</evidence>
<feature type="non-terminal residue" evidence="1">
    <location>
        <position position="1"/>
    </location>
</feature>
<name>A0ABW3MDJ4_9PSEU</name>
<keyword evidence="2" id="KW-1185">Reference proteome</keyword>
<reference evidence="2" key="1">
    <citation type="journal article" date="2019" name="Int. J. Syst. Evol. Microbiol.">
        <title>The Global Catalogue of Microorganisms (GCM) 10K type strain sequencing project: providing services to taxonomists for standard genome sequencing and annotation.</title>
        <authorList>
            <consortium name="The Broad Institute Genomics Platform"/>
            <consortium name="The Broad Institute Genome Sequencing Center for Infectious Disease"/>
            <person name="Wu L."/>
            <person name="Ma J."/>
        </authorList>
    </citation>
    <scope>NUCLEOTIDE SEQUENCE [LARGE SCALE GENOMIC DNA]</scope>
    <source>
        <strain evidence="2">JCM 31486</strain>
    </source>
</reference>
<dbReference type="EMBL" id="JBHTIS010001420">
    <property type="protein sequence ID" value="MFD1048133.1"/>
    <property type="molecule type" value="Genomic_DNA"/>
</dbReference>
<organism evidence="1 2">
    <name type="scientific">Kibdelosporangium lantanae</name>
    <dbReference type="NCBI Taxonomy" id="1497396"/>
    <lineage>
        <taxon>Bacteria</taxon>
        <taxon>Bacillati</taxon>
        <taxon>Actinomycetota</taxon>
        <taxon>Actinomycetes</taxon>
        <taxon>Pseudonocardiales</taxon>
        <taxon>Pseudonocardiaceae</taxon>
        <taxon>Kibdelosporangium</taxon>
    </lineage>
</organism>
<protein>
    <submittedName>
        <fullName evidence="1">Uncharacterized protein</fullName>
    </submittedName>
</protein>
<sequence length="82" mass="8953">QPLASTVFSDHGLLAGRTSVDRVYLWGPFDELANSPIALPKHDRIVRRSTDLAKLPYQMSMVRLDVSAGCDESELRLGIAGA</sequence>
<evidence type="ECO:0000313" key="2">
    <source>
        <dbReference type="Proteomes" id="UP001597045"/>
    </source>
</evidence>